<proteinExistence type="predicted"/>
<name>A0A6C1DUS9_SACPS</name>
<dbReference type="AlphaFoldDB" id="A0A6C1DUS9"/>
<feature type="region of interest" description="Disordered" evidence="1">
    <location>
        <begin position="250"/>
        <end position="273"/>
    </location>
</feature>
<feature type="compositionally biased region" description="Polar residues" evidence="1">
    <location>
        <begin position="98"/>
        <end position="108"/>
    </location>
</feature>
<keyword evidence="3" id="KW-1185">Reference proteome</keyword>
<protein>
    <submittedName>
        <fullName evidence="2">Autophagy-protein 36</fullName>
    </submittedName>
</protein>
<feature type="region of interest" description="Disordered" evidence="1">
    <location>
        <begin position="98"/>
        <end position="121"/>
    </location>
</feature>
<organism evidence="2 3">
    <name type="scientific">Saccharomyces pastorianus</name>
    <name type="common">Lager yeast</name>
    <name type="synonym">Saccharomyces cerevisiae x Saccharomyces eubayanus</name>
    <dbReference type="NCBI Taxonomy" id="27292"/>
    <lineage>
        <taxon>Eukaryota</taxon>
        <taxon>Fungi</taxon>
        <taxon>Dikarya</taxon>
        <taxon>Ascomycota</taxon>
        <taxon>Saccharomycotina</taxon>
        <taxon>Saccharomycetes</taxon>
        <taxon>Saccharomycetales</taxon>
        <taxon>Saccharomycetaceae</taxon>
        <taxon>Saccharomyces</taxon>
    </lineage>
</organism>
<gene>
    <name evidence="2" type="primary">ATG36_1</name>
    <name evidence="2" type="ORF">GRS66_002613</name>
</gene>
<sequence length="293" mass="33721">MASVNNYQVDCGSRSACIQPRINNGIHDEESLFEVLELSEEEFELDFHRLKSFNDVRVINNPDLSPECTNTAISRDETLESASSAFEVPSDEIAILSISSDSNKNSPPSEQPAPALRNIRSSSNSDRIDEWCLGSHLFNELHQNVPQSSDGVNHGFPVYSFKERELYTSAKLKKLTNAQRIAVQKLSRDLYPILRTCYREKTRRQLLTYHHERIFDDIPSFFPQRDFIFNYYSMPLEFDRFSDVDIDSSSRSRFTDESTGETLNRSPSAASSSLENTSWFGWTLLSRFLDREW</sequence>
<dbReference type="Proteomes" id="UP000501346">
    <property type="component" value="Chromosome ScX-SeX"/>
</dbReference>
<evidence type="ECO:0000313" key="2">
    <source>
        <dbReference type="EMBL" id="QID80297.1"/>
    </source>
</evidence>
<dbReference type="OrthoDB" id="4066250at2759"/>
<evidence type="ECO:0000313" key="3">
    <source>
        <dbReference type="Proteomes" id="UP000501346"/>
    </source>
</evidence>
<evidence type="ECO:0000256" key="1">
    <source>
        <dbReference type="SAM" id="MobiDB-lite"/>
    </source>
</evidence>
<dbReference type="EMBL" id="CP048991">
    <property type="protein sequence ID" value="QID80297.1"/>
    <property type="molecule type" value="Genomic_DNA"/>
</dbReference>
<feature type="compositionally biased region" description="Polar residues" evidence="1">
    <location>
        <begin position="260"/>
        <end position="273"/>
    </location>
</feature>
<reference evidence="2 3" key="1">
    <citation type="journal article" date="2019" name="BMC Genomics">
        <title>Chromosome level assembly and comparative genome analysis confirm lager-brewing yeasts originated from a single hybridization.</title>
        <authorList>
            <person name="Salazar A.N."/>
            <person name="Gorter de Vries A.R."/>
            <person name="van den Broek M."/>
            <person name="Brouwers N."/>
            <person name="de la Torre Cortes P."/>
            <person name="Kuijpers N.G.A."/>
            <person name="Daran J.G."/>
            <person name="Abeel T."/>
        </authorList>
    </citation>
    <scope>NUCLEOTIDE SEQUENCE [LARGE SCALE GENOMIC DNA]</scope>
    <source>
        <strain evidence="2 3">CBS 1483</strain>
    </source>
</reference>
<accession>A0A6C1DUS9</accession>